<evidence type="ECO:0000256" key="1">
    <source>
        <dbReference type="PROSITE-ProRule" id="PRU00047"/>
    </source>
</evidence>
<evidence type="ECO:0000313" key="4">
    <source>
        <dbReference type="EMBL" id="EPE03030.1"/>
    </source>
</evidence>
<dbReference type="VEuPathDB" id="FungiDB:F503_08644"/>
<sequence length="954" mass="104255">MSDSNSSPIEHPEQVNDDIRRAPIPHYHRRNQSSTRIVPVPIGSLLPLRLSTPNTPTMSDPNNQDPAPQLPGLGVPGYGTPGTTRPPSITPEAGGPSDQNSPGFFVNEETLKAILAAAMQGRSGGPAVLTRTGRMPQPGSTQLPFCKGEKITAFLENFDFYALQSGVTADQKLVEIPFYFDEEQRVQAKVMVKEAKNEGTGWEGFVAKAKEEYRLKDPEQSHDRKRKIDIWFDNNKFSLDPAEFMEQRRRINALFEKASITGNSTEYTQRVLQSIDRGIRSALATRLGVSGSKLQEVASSEVIKYLTEYMKEQSMDDDDDDLDSDGHSPVPAKTKRTSERKPVKKAKPDALLADTSKVHASVQQEEVHDTSAAALDELSRKFDNLLIQNQALMNAQVGGRQYNQIPVNYTERVMDYGANYGQDAYPVYQQGVAPQGARGRAYDPRSAPPQRGMGRGGQFDGSRGGMFRAPQGWNTDLACFYCANPGHRMNSCPIVEEDESRGIVHRDRRGRLAYGTVDNNGGPINSAIFNQFRIIGKVRNAVWSFLKSEPGWQGASAMRAYEQESGLKVETGTRYLFPYHVDENHPIGAQPPRGATGRVQTPDQQPVSVVEVVYGEEETEFGGVEGNAVGVMQHPTTLVAQHGVKRVRIEDVPDEEAEDGVPARTFDRNPSGAEAAPIIPASIAKGKEKEQLKNQTTSTADIIAQLVSNTTTAALEAKIKLSLQEVAYINKTVAGRLAAAFADMAESVETTIRIDKHGRQSVKDRIEPSFENGEEVNLVGLMNGGSTELIVPTAAVGIEEDNAPFVAALGRVPVILGDSLHDGRKYRALLDSGSAANLVSLRVAHLNGFTILPTSASSKSVHGTVQKFVGKVDEGAWLGGQPFRFRAFVTQFPLPGGDEPLLGMPFIRGMRMNFLYTDEGMLGSLVIGRTRVLCSLDVTRQQNDHAELIEGSTN</sequence>
<keyword evidence="1" id="KW-0863">Zinc-finger</keyword>
<feature type="region of interest" description="Disordered" evidence="2">
    <location>
        <begin position="315"/>
        <end position="349"/>
    </location>
</feature>
<feature type="domain" description="CCHC-type" evidence="3">
    <location>
        <begin position="479"/>
        <end position="493"/>
    </location>
</feature>
<evidence type="ECO:0000313" key="5">
    <source>
        <dbReference type="Proteomes" id="UP000016923"/>
    </source>
</evidence>
<dbReference type="Proteomes" id="UP000016923">
    <property type="component" value="Unassembled WGS sequence"/>
</dbReference>
<accession>S3CQV3</accession>
<feature type="region of interest" description="Disordered" evidence="2">
    <location>
        <begin position="436"/>
        <end position="461"/>
    </location>
</feature>
<dbReference type="SUPFAM" id="SSF50630">
    <property type="entry name" value="Acid proteases"/>
    <property type="match status" value="1"/>
</dbReference>
<feature type="compositionally biased region" description="Polar residues" evidence="2">
    <location>
        <begin position="51"/>
        <end position="66"/>
    </location>
</feature>
<dbReference type="Gene3D" id="2.40.70.10">
    <property type="entry name" value="Acid Proteases"/>
    <property type="match status" value="1"/>
</dbReference>
<feature type="region of interest" description="Disordered" evidence="2">
    <location>
        <begin position="654"/>
        <end position="674"/>
    </location>
</feature>
<dbReference type="HOGENOM" id="CLU_309070_0_0_1"/>
<dbReference type="CDD" id="cd00303">
    <property type="entry name" value="retropepsin_like"/>
    <property type="match status" value="1"/>
</dbReference>
<protein>
    <recommendedName>
        <fullName evidence="3">CCHC-type domain-containing protein</fullName>
    </recommendedName>
</protein>
<dbReference type="AlphaFoldDB" id="S3CQV3"/>
<dbReference type="GO" id="GO:0008270">
    <property type="term" value="F:zinc ion binding"/>
    <property type="evidence" value="ECO:0007669"/>
    <property type="project" value="UniProtKB-KW"/>
</dbReference>
<dbReference type="GO" id="GO:0003676">
    <property type="term" value="F:nucleic acid binding"/>
    <property type="evidence" value="ECO:0007669"/>
    <property type="project" value="InterPro"/>
</dbReference>
<keyword evidence="5" id="KW-1185">Reference proteome</keyword>
<evidence type="ECO:0000259" key="3">
    <source>
        <dbReference type="PROSITE" id="PS50158"/>
    </source>
</evidence>
<keyword evidence="1" id="KW-0862">Zinc</keyword>
<proteinExistence type="predicted"/>
<dbReference type="EMBL" id="KE148171">
    <property type="protein sequence ID" value="EPE03030.1"/>
    <property type="molecule type" value="Genomic_DNA"/>
</dbReference>
<dbReference type="PROSITE" id="PS50158">
    <property type="entry name" value="ZF_CCHC"/>
    <property type="match status" value="1"/>
</dbReference>
<name>S3CQV3_OPHP1</name>
<keyword evidence="1" id="KW-0479">Metal-binding</keyword>
<evidence type="ECO:0000256" key="2">
    <source>
        <dbReference type="SAM" id="MobiDB-lite"/>
    </source>
</evidence>
<dbReference type="InterPro" id="IPR021109">
    <property type="entry name" value="Peptidase_aspartic_dom_sf"/>
</dbReference>
<feature type="compositionally biased region" description="Basic and acidic residues" evidence="2">
    <location>
        <begin position="10"/>
        <end position="21"/>
    </location>
</feature>
<organism evidence="4 5">
    <name type="scientific">Ophiostoma piceae (strain UAMH 11346)</name>
    <name type="common">Sap stain fungus</name>
    <dbReference type="NCBI Taxonomy" id="1262450"/>
    <lineage>
        <taxon>Eukaryota</taxon>
        <taxon>Fungi</taxon>
        <taxon>Dikarya</taxon>
        <taxon>Ascomycota</taxon>
        <taxon>Pezizomycotina</taxon>
        <taxon>Sordariomycetes</taxon>
        <taxon>Sordariomycetidae</taxon>
        <taxon>Ophiostomatales</taxon>
        <taxon>Ophiostomataceae</taxon>
        <taxon>Ophiostoma</taxon>
    </lineage>
</organism>
<reference evidence="4 5" key="1">
    <citation type="journal article" date="2013" name="BMC Genomics">
        <title>The genome and transcriptome of the pine saprophyte Ophiostoma piceae, and a comparison with the bark beetle-associated pine pathogen Grosmannia clavigera.</title>
        <authorList>
            <person name="Haridas S."/>
            <person name="Wang Y."/>
            <person name="Lim L."/>
            <person name="Massoumi Alamouti S."/>
            <person name="Jackman S."/>
            <person name="Docking R."/>
            <person name="Robertson G."/>
            <person name="Birol I."/>
            <person name="Bohlmann J."/>
            <person name="Breuil C."/>
        </authorList>
    </citation>
    <scope>NUCLEOTIDE SEQUENCE [LARGE SCALE GENOMIC DNA]</scope>
    <source>
        <strain evidence="4 5">UAMH 11346</strain>
    </source>
</reference>
<gene>
    <name evidence="4" type="ORF">F503_08644</name>
</gene>
<dbReference type="InterPro" id="IPR001878">
    <property type="entry name" value="Znf_CCHC"/>
</dbReference>
<feature type="region of interest" description="Disordered" evidence="2">
    <location>
        <begin position="1"/>
        <end position="104"/>
    </location>
</feature>